<keyword evidence="3" id="KW-0731">Sigma factor</keyword>
<dbReference type="InterPro" id="IPR007627">
    <property type="entry name" value="RNA_pol_sigma70_r2"/>
</dbReference>
<dbReference type="Pfam" id="PF04542">
    <property type="entry name" value="Sigma70_r2"/>
    <property type="match status" value="1"/>
</dbReference>
<evidence type="ECO:0000256" key="5">
    <source>
        <dbReference type="SAM" id="MobiDB-lite"/>
    </source>
</evidence>
<dbReference type="Proteomes" id="UP000253918">
    <property type="component" value="Unassembled WGS sequence"/>
</dbReference>
<dbReference type="PANTHER" id="PTHR43133:SF63">
    <property type="entry name" value="RNA POLYMERASE SIGMA FACTOR FECI-RELATED"/>
    <property type="match status" value="1"/>
</dbReference>
<dbReference type="InterPro" id="IPR036388">
    <property type="entry name" value="WH-like_DNA-bd_sf"/>
</dbReference>
<evidence type="ECO:0000256" key="1">
    <source>
        <dbReference type="ARBA" id="ARBA00010641"/>
    </source>
</evidence>
<dbReference type="SUPFAM" id="SSF88659">
    <property type="entry name" value="Sigma3 and sigma4 domains of RNA polymerase sigma factors"/>
    <property type="match status" value="1"/>
</dbReference>
<dbReference type="NCBIfam" id="TIGR02937">
    <property type="entry name" value="sigma70-ECF"/>
    <property type="match status" value="1"/>
</dbReference>
<comment type="caution">
    <text evidence="9">The sequence shown here is derived from an EMBL/GenBank/DDBJ whole genome shotgun (WGS) entry which is preliminary data.</text>
</comment>
<dbReference type="GO" id="GO:0016987">
    <property type="term" value="F:sigma factor activity"/>
    <property type="evidence" value="ECO:0007669"/>
    <property type="project" value="UniProtKB-KW"/>
</dbReference>
<evidence type="ECO:0000256" key="3">
    <source>
        <dbReference type="ARBA" id="ARBA00023082"/>
    </source>
</evidence>
<evidence type="ECO:0000256" key="4">
    <source>
        <dbReference type="ARBA" id="ARBA00023163"/>
    </source>
</evidence>
<organism evidence="9 10">
    <name type="scientific">Sphingomonas aracearum</name>
    <dbReference type="NCBI Taxonomy" id="2283317"/>
    <lineage>
        <taxon>Bacteria</taxon>
        <taxon>Pseudomonadati</taxon>
        <taxon>Pseudomonadota</taxon>
        <taxon>Alphaproteobacteria</taxon>
        <taxon>Sphingomonadales</taxon>
        <taxon>Sphingomonadaceae</taxon>
        <taxon>Sphingomonas</taxon>
    </lineage>
</organism>
<evidence type="ECO:0000313" key="10">
    <source>
        <dbReference type="Proteomes" id="UP000253918"/>
    </source>
</evidence>
<dbReference type="InterPro" id="IPR013325">
    <property type="entry name" value="RNA_pol_sigma_r2"/>
</dbReference>
<feature type="domain" description="RNA polymerase sigma-70 region 2" evidence="7">
    <location>
        <begin position="109"/>
        <end position="169"/>
    </location>
</feature>
<dbReference type="EMBL" id="QQNB01000004">
    <property type="protein sequence ID" value="RDE04389.1"/>
    <property type="molecule type" value="Genomic_DNA"/>
</dbReference>
<dbReference type="GO" id="GO:0006352">
    <property type="term" value="P:DNA-templated transcription initiation"/>
    <property type="evidence" value="ECO:0007669"/>
    <property type="project" value="InterPro"/>
</dbReference>
<keyword evidence="10" id="KW-1185">Reference proteome</keyword>
<dbReference type="Gene3D" id="1.10.10.10">
    <property type="entry name" value="Winged helix-like DNA-binding domain superfamily/Winged helix DNA-binding domain"/>
    <property type="match status" value="1"/>
</dbReference>
<dbReference type="InterPro" id="IPR014284">
    <property type="entry name" value="RNA_pol_sigma-70_dom"/>
</dbReference>
<dbReference type="Gene3D" id="1.10.1740.10">
    <property type="match status" value="1"/>
</dbReference>
<feature type="region of interest" description="Disordered" evidence="5">
    <location>
        <begin position="46"/>
        <end position="74"/>
    </location>
</feature>
<sequence length="265" mass="28504">MCVPITAMSLRRSVSSGAAIAAEVAARLSASASVVLRCDMRAAGGGETLRRRDSGPLSRRLHEPPIGRPSTRSAGAVLGSEAGYRSEIGGVRAGESAMALDFPDAALTQALRGFVHGRLGGWHADGDDLVQETFLRLLGYQAASRVNDVKAMCFAIARNLLLDHHRAARHRAHVELDEAMVCPMPLADRVLAYRRAVEVMVEALDRMPPLRREIFLRKRLDGLTTAEIAGATDMSLAAVEKHVVRAFADLRNALAKRGFTMADGA</sequence>
<dbReference type="Pfam" id="PF08281">
    <property type="entry name" value="Sigma70_r4_2"/>
    <property type="match status" value="1"/>
</dbReference>
<feature type="compositionally biased region" description="Basic and acidic residues" evidence="5">
    <location>
        <begin position="48"/>
        <end position="65"/>
    </location>
</feature>
<keyword evidence="2" id="KW-0805">Transcription regulation</keyword>
<feature type="signal peptide" evidence="6">
    <location>
        <begin position="1"/>
        <end position="21"/>
    </location>
</feature>
<evidence type="ECO:0000259" key="7">
    <source>
        <dbReference type="Pfam" id="PF04542"/>
    </source>
</evidence>
<dbReference type="InterPro" id="IPR013249">
    <property type="entry name" value="RNA_pol_sigma70_r4_t2"/>
</dbReference>
<dbReference type="InterPro" id="IPR039425">
    <property type="entry name" value="RNA_pol_sigma-70-like"/>
</dbReference>
<proteinExistence type="inferred from homology"/>
<evidence type="ECO:0000313" key="9">
    <source>
        <dbReference type="EMBL" id="RDE04389.1"/>
    </source>
</evidence>
<accession>A0A369VR82</accession>
<dbReference type="GO" id="GO:0003677">
    <property type="term" value="F:DNA binding"/>
    <property type="evidence" value="ECO:0007669"/>
    <property type="project" value="InterPro"/>
</dbReference>
<dbReference type="SUPFAM" id="SSF88946">
    <property type="entry name" value="Sigma2 domain of RNA polymerase sigma factors"/>
    <property type="match status" value="1"/>
</dbReference>
<reference evidence="9 10" key="1">
    <citation type="submission" date="2018-07" db="EMBL/GenBank/DDBJ databases">
        <title>a novel species of Sphingomonas isolated from the rhizosphere soil of Araceae plant.</title>
        <authorList>
            <person name="Zhiyong W."/>
            <person name="Qinglan Z."/>
            <person name="Zhiwei F."/>
            <person name="Ding X."/>
            <person name="Gejiao W."/>
            <person name="Shixue Z."/>
        </authorList>
    </citation>
    <scope>NUCLEOTIDE SEQUENCE [LARGE SCALE GENOMIC DNA]</scope>
    <source>
        <strain evidence="9 10">WZY 27</strain>
    </source>
</reference>
<dbReference type="InterPro" id="IPR013324">
    <property type="entry name" value="RNA_pol_sigma_r3/r4-like"/>
</dbReference>
<keyword evidence="4" id="KW-0804">Transcription</keyword>
<feature type="chain" id="PRO_5017001413" evidence="6">
    <location>
        <begin position="22"/>
        <end position="265"/>
    </location>
</feature>
<dbReference type="PANTHER" id="PTHR43133">
    <property type="entry name" value="RNA POLYMERASE ECF-TYPE SIGMA FACTO"/>
    <property type="match status" value="1"/>
</dbReference>
<evidence type="ECO:0000256" key="2">
    <source>
        <dbReference type="ARBA" id="ARBA00023015"/>
    </source>
</evidence>
<comment type="similarity">
    <text evidence="1">Belongs to the sigma-70 factor family. ECF subfamily.</text>
</comment>
<evidence type="ECO:0000259" key="8">
    <source>
        <dbReference type="Pfam" id="PF08281"/>
    </source>
</evidence>
<keyword evidence="6" id="KW-0732">Signal</keyword>
<feature type="domain" description="RNA polymerase sigma factor 70 region 4 type 2" evidence="8">
    <location>
        <begin position="201"/>
        <end position="250"/>
    </location>
</feature>
<dbReference type="AlphaFoldDB" id="A0A369VR82"/>
<protein>
    <submittedName>
        <fullName evidence="9">Sigma-70 family RNA polymerase sigma factor</fullName>
    </submittedName>
</protein>
<evidence type="ECO:0000256" key="6">
    <source>
        <dbReference type="SAM" id="SignalP"/>
    </source>
</evidence>
<gene>
    <name evidence="9" type="ORF">DVW87_15795</name>
</gene>
<name>A0A369VR82_9SPHN</name>